<keyword evidence="2" id="KW-0732">Signal</keyword>
<reference evidence="3" key="1">
    <citation type="submission" date="2020-03" db="EMBL/GenBank/DDBJ databases">
        <authorList>
            <person name="Weist P."/>
        </authorList>
    </citation>
    <scope>NUCLEOTIDE SEQUENCE</scope>
</reference>
<sequence length="120" mass="13428">MRRFPCSVLLCGIRLTLHVSRKCPADVERVNKSVLPVKQTPWPCDGVPAATTPARADWPRCLDDLRRCWEFLQSHLVSPAPGGLLRLRGRVSRDQENRSTPERKTTRIPVDGKQASSVAS</sequence>
<evidence type="ECO:0008006" key="5">
    <source>
        <dbReference type="Google" id="ProtNLM"/>
    </source>
</evidence>
<gene>
    <name evidence="3" type="ORF">PLEPLA_LOCUS31417</name>
</gene>
<feature type="chain" id="PRO_5040263541" description="Secreted protein" evidence="2">
    <location>
        <begin position="19"/>
        <end position="120"/>
    </location>
</feature>
<proteinExistence type="predicted"/>
<feature type="region of interest" description="Disordered" evidence="1">
    <location>
        <begin position="88"/>
        <end position="120"/>
    </location>
</feature>
<feature type="compositionally biased region" description="Basic and acidic residues" evidence="1">
    <location>
        <begin position="91"/>
        <end position="105"/>
    </location>
</feature>
<protein>
    <recommendedName>
        <fullName evidence="5">Secreted protein</fullName>
    </recommendedName>
</protein>
<evidence type="ECO:0000313" key="4">
    <source>
        <dbReference type="Proteomes" id="UP001153269"/>
    </source>
</evidence>
<comment type="caution">
    <text evidence="3">The sequence shown here is derived from an EMBL/GenBank/DDBJ whole genome shotgun (WGS) entry which is preliminary data.</text>
</comment>
<evidence type="ECO:0000256" key="2">
    <source>
        <dbReference type="SAM" id="SignalP"/>
    </source>
</evidence>
<keyword evidence="4" id="KW-1185">Reference proteome</keyword>
<name>A0A9N7V418_PLEPL</name>
<evidence type="ECO:0000256" key="1">
    <source>
        <dbReference type="SAM" id="MobiDB-lite"/>
    </source>
</evidence>
<dbReference type="EMBL" id="CADEAL010003168">
    <property type="protein sequence ID" value="CAB1443701.1"/>
    <property type="molecule type" value="Genomic_DNA"/>
</dbReference>
<feature type="signal peptide" evidence="2">
    <location>
        <begin position="1"/>
        <end position="18"/>
    </location>
</feature>
<accession>A0A9N7V418</accession>
<dbReference type="Proteomes" id="UP001153269">
    <property type="component" value="Unassembled WGS sequence"/>
</dbReference>
<organism evidence="3 4">
    <name type="scientific">Pleuronectes platessa</name>
    <name type="common">European plaice</name>
    <dbReference type="NCBI Taxonomy" id="8262"/>
    <lineage>
        <taxon>Eukaryota</taxon>
        <taxon>Metazoa</taxon>
        <taxon>Chordata</taxon>
        <taxon>Craniata</taxon>
        <taxon>Vertebrata</taxon>
        <taxon>Euteleostomi</taxon>
        <taxon>Actinopterygii</taxon>
        <taxon>Neopterygii</taxon>
        <taxon>Teleostei</taxon>
        <taxon>Neoteleostei</taxon>
        <taxon>Acanthomorphata</taxon>
        <taxon>Carangaria</taxon>
        <taxon>Pleuronectiformes</taxon>
        <taxon>Pleuronectoidei</taxon>
        <taxon>Pleuronectidae</taxon>
        <taxon>Pleuronectes</taxon>
    </lineage>
</organism>
<evidence type="ECO:0000313" key="3">
    <source>
        <dbReference type="EMBL" id="CAB1443701.1"/>
    </source>
</evidence>
<dbReference type="AlphaFoldDB" id="A0A9N7V418"/>